<dbReference type="GO" id="GO:0050660">
    <property type="term" value="F:flavin adenine dinucleotide binding"/>
    <property type="evidence" value="ECO:0007669"/>
    <property type="project" value="InterPro"/>
</dbReference>
<keyword evidence="3" id="KW-0820">tRNA-binding</keyword>
<dbReference type="Proteomes" id="UP000630149">
    <property type="component" value="Unassembled WGS sequence"/>
</dbReference>
<name>A0A917JX33_9GAMM</name>
<sequence length="325" mass="36476">MIKELTLRDRSFPVNIIQGPLAGISSAPFRRLFWKFGHPAFTFTEMISCETLINSSKNRHRFVAKSLDEGPVCFQLSGREPNKIAEATKIVTDCGADLIDLNCGCPVNKIRSRGAGSKHLSDPLNLYEAIKAMKANTHVPVSVKIRIDGHSSDQFNKEIAKVVEEAGTDYLIVHGRHWTEHYETPCNTDQIQFFVQELKIPVIGNGDIACIDSLKKMFATGCAGVMIARAGVGQPWLIGQLISAYFNQPFSKPEFPQISALFLEHITELAKLLNSDKFAVIQARKFAKYYARGLPQRAEFILEMNRCESLSHLETICTRYFHLLD</sequence>
<gene>
    <name evidence="16" type="ORF">GCM10007966_16230</name>
</gene>
<accession>A0A917JX33</accession>
<organism evidence="16 17">
    <name type="scientific">Legionella impletisoli</name>
    <dbReference type="NCBI Taxonomy" id="343510"/>
    <lineage>
        <taxon>Bacteria</taxon>
        <taxon>Pseudomonadati</taxon>
        <taxon>Pseudomonadota</taxon>
        <taxon>Gammaproteobacteria</taxon>
        <taxon>Legionellales</taxon>
        <taxon>Legionellaceae</taxon>
        <taxon>Legionella</taxon>
    </lineage>
</organism>
<keyword evidence="8" id="KW-0694">RNA-binding</keyword>
<comment type="catalytic activity">
    <reaction evidence="10">
        <text>a 5,6-dihydrouridine in tRNA + NADP(+) = a uridine in tRNA + NADPH + H(+)</text>
        <dbReference type="Rhea" id="RHEA:23624"/>
        <dbReference type="Rhea" id="RHEA-COMP:13339"/>
        <dbReference type="Rhea" id="RHEA-COMP:13887"/>
        <dbReference type="ChEBI" id="CHEBI:15378"/>
        <dbReference type="ChEBI" id="CHEBI:57783"/>
        <dbReference type="ChEBI" id="CHEBI:58349"/>
        <dbReference type="ChEBI" id="CHEBI:65315"/>
        <dbReference type="ChEBI" id="CHEBI:74443"/>
    </reaction>
</comment>
<evidence type="ECO:0000256" key="13">
    <source>
        <dbReference type="PIRSR" id="PIRSR006621-1"/>
    </source>
</evidence>
<dbReference type="RefSeq" id="WP_165481124.1">
    <property type="nucleotide sequence ID" value="NZ_BMOB01000007.1"/>
</dbReference>
<dbReference type="GO" id="GO:0000049">
    <property type="term" value="F:tRNA binding"/>
    <property type="evidence" value="ECO:0007669"/>
    <property type="project" value="UniProtKB-KW"/>
</dbReference>
<evidence type="ECO:0000256" key="9">
    <source>
        <dbReference type="ARBA" id="ARBA00023002"/>
    </source>
</evidence>
<comment type="catalytic activity">
    <reaction evidence="11">
        <text>a 5,6-dihydrouridine in tRNA + NAD(+) = a uridine in tRNA + NADH + H(+)</text>
        <dbReference type="Rhea" id="RHEA:54452"/>
        <dbReference type="Rhea" id="RHEA-COMP:13339"/>
        <dbReference type="Rhea" id="RHEA-COMP:13887"/>
        <dbReference type="ChEBI" id="CHEBI:15378"/>
        <dbReference type="ChEBI" id="CHEBI:57540"/>
        <dbReference type="ChEBI" id="CHEBI:57945"/>
        <dbReference type="ChEBI" id="CHEBI:65315"/>
        <dbReference type="ChEBI" id="CHEBI:74443"/>
    </reaction>
</comment>
<dbReference type="InterPro" id="IPR013785">
    <property type="entry name" value="Aldolase_TIM"/>
</dbReference>
<evidence type="ECO:0000256" key="12">
    <source>
        <dbReference type="PIRNR" id="PIRNR006621"/>
    </source>
</evidence>
<feature type="domain" description="DUS-like FMN-binding" evidence="15">
    <location>
        <begin position="19"/>
        <end position="313"/>
    </location>
</feature>
<proteinExistence type="inferred from homology"/>
<dbReference type="PANTHER" id="PTHR45846:SF1">
    <property type="entry name" value="TRNA-DIHYDROURIDINE(47) SYNTHASE [NAD(P)(+)]-LIKE"/>
    <property type="match status" value="1"/>
</dbReference>
<dbReference type="InterPro" id="IPR018517">
    <property type="entry name" value="tRNA_hU_synthase_CS"/>
</dbReference>
<keyword evidence="5 12" id="KW-0288">FMN</keyword>
<dbReference type="InterPro" id="IPR001269">
    <property type="entry name" value="DUS_fam"/>
</dbReference>
<comment type="function">
    <text evidence="2 12">Catalyzes the synthesis of 5,6-dihydrouridine (D), a modified base found in the D-loop of most tRNAs, via the reduction of the C5-C6 double bond in target uridines.</text>
</comment>
<dbReference type="EMBL" id="BMOB01000007">
    <property type="protein sequence ID" value="GGI88249.1"/>
    <property type="molecule type" value="Genomic_DNA"/>
</dbReference>
<keyword evidence="9 12" id="KW-0560">Oxidoreductase</keyword>
<evidence type="ECO:0000256" key="4">
    <source>
        <dbReference type="ARBA" id="ARBA00022630"/>
    </source>
</evidence>
<evidence type="ECO:0000256" key="3">
    <source>
        <dbReference type="ARBA" id="ARBA00022555"/>
    </source>
</evidence>
<dbReference type="SUPFAM" id="SSF51395">
    <property type="entry name" value="FMN-linked oxidoreductases"/>
    <property type="match status" value="1"/>
</dbReference>
<feature type="binding site" evidence="14">
    <location>
        <begin position="228"/>
        <end position="229"/>
    </location>
    <ligand>
        <name>FMN</name>
        <dbReference type="ChEBI" id="CHEBI:58210"/>
    </ligand>
</feature>
<evidence type="ECO:0000313" key="17">
    <source>
        <dbReference type="Proteomes" id="UP000630149"/>
    </source>
</evidence>
<dbReference type="Pfam" id="PF01207">
    <property type="entry name" value="Dus"/>
    <property type="match status" value="1"/>
</dbReference>
<dbReference type="Gene3D" id="3.20.20.70">
    <property type="entry name" value="Aldolase class I"/>
    <property type="match status" value="1"/>
</dbReference>
<evidence type="ECO:0000256" key="1">
    <source>
        <dbReference type="ARBA" id="ARBA00001917"/>
    </source>
</evidence>
<comment type="cofactor">
    <cofactor evidence="1 12 14">
        <name>FMN</name>
        <dbReference type="ChEBI" id="CHEBI:58210"/>
    </cofactor>
</comment>
<evidence type="ECO:0000256" key="14">
    <source>
        <dbReference type="PIRSR" id="PIRSR006621-2"/>
    </source>
</evidence>
<evidence type="ECO:0000256" key="10">
    <source>
        <dbReference type="ARBA" id="ARBA00048205"/>
    </source>
</evidence>
<reference evidence="16" key="2">
    <citation type="submission" date="2020-09" db="EMBL/GenBank/DDBJ databases">
        <authorList>
            <person name="Sun Q."/>
            <person name="Ohkuma M."/>
        </authorList>
    </citation>
    <scope>NUCLEOTIDE SEQUENCE</scope>
    <source>
        <strain evidence="16">JCM 13919</strain>
    </source>
</reference>
<dbReference type="EC" id="1.3.1.-" evidence="12"/>
<keyword evidence="14" id="KW-0547">Nucleotide-binding</keyword>
<keyword evidence="6 12" id="KW-0819">tRNA processing</keyword>
<evidence type="ECO:0000256" key="11">
    <source>
        <dbReference type="ARBA" id="ARBA00048802"/>
    </source>
</evidence>
<dbReference type="CDD" id="cd02801">
    <property type="entry name" value="DUS_like_FMN"/>
    <property type="match status" value="1"/>
</dbReference>
<dbReference type="InterPro" id="IPR024036">
    <property type="entry name" value="tRNA-dHydroUridine_Synthase_C"/>
</dbReference>
<comment type="caution">
    <text evidence="16">The sequence shown here is derived from an EMBL/GenBank/DDBJ whole genome shotgun (WGS) entry which is preliminary data.</text>
</comment>
<feature type="binding site" evidence="14">
    <location>
        <position position="174"/>
    </location>
    <ligand>
        <name>FMN</name>
        <dbReference type="ChEBI" id="CHEBI:58210"/>
    </ligand>
</feature>
<evidence type="ECO:0000256" key="6">
    <source>
        <dbReference type="ARBA" id="ARBA00022694"/>
    </source>
</evidence>
<dbReference type="Gene3D" id="1.10.1200.80">
    <property type="entry name" value="Putative flavin oxidoreducatase, domain 2"/>
    <property type="match status" value="1"/>
</dbReference>
<protein>
    <recommendedName>
        <fullName evidence="12">tRNA-dihydrouridine synthase</fullName>
        <ecNumber evidence="12">1.3.1.-</ecNumber>
    </recommendedName>
</protein>
<feature type="binding site" evidence="14">
    <location>
        <position position="75"/>
    </location>
    <ligand>
        <name>FMN</name>
        <dbReference type="ChEBI" id="CHEBI:58210"/>
    </ligand>
</feature>
<dbReference type="GO" id="GO:0017150">
    <property type="term" value="F:tRNA dihydrouridine synthase activity"/>
    <property type="evidence" value="ECO:0007669"/>
    <property type="project" value="InterPro"/>
</dbReference>
<evidence type="ECO:0000259" key="15">
    <source>
        <dbReference type="Pfam" id="PF01207"/>
    </source>
</evidence>
<evidence type="ECO:0000256" key="5">
    <source>
        <dbReference type="ARBA" id="ARBA00022643"/>
    </source>
</evidence>
<evidence type="ECO:0000256" key="7">
    <source>
        <dbReference type="ARBA" id="ARBA00022857"/>
    </source>
</evidence>
<evidence type="ECO:0000313" key="16">
    <source>
        <dbReference type="EMBL" id="GGI88249.1"/>
    </source>
</evidence>
<comment type="similarity">
    <text evidence="12">Belongs to the dus family.</text>
</comment>
<reference evidence="16" key="1">
    <citation type="journal article" date="2014" name="Int. J. Syst. Evol. Microbiol.">
        <title>Complete genome sequence of Corynebacterium casei LMG S-19264T (=DSM 44701T), isolated from a smear-ripened cheese.</title>
        <authorList>
            <consortium name="US DOE Joint Genome Institute (JGI-PGF)"/>
            <person name="Walter F."/>
            <person name="Albersmeier A."/>
            <person name="Kalinowski J."/>
            <person name="Ruckert C."/>
        </authorList>
    </citation>
    <scope>NUCLEOTIDE SEQUENCE</scope>
    <source>
        <strain evidence="16">JCM 13919</strain>
    </source>
</reference>
<dbReference type="AlphaFoldDB" id="A0A917JX33"/>
<feature type="binding site" evidence="14">
    <location>
        <position position="144"/>
    </location>
    <ligand>
        <name>FMN</name>
        <dbReference type="ChEBI" id="CHEBI:58210"/>
    </ligand>
</feature>
<evidence type="ECO:0000256" key="2">
    <source>
        <dbReference type="ARBA" id="ARBA00002790"/>
    </source>
</evidence>
<dbReference type="InterPro" id="IPR035587">
    <property type="entry name" value="DUS-like_FMN-bd"/>
</dbReference>
<dbReference type="PROSITE" id="PS01136">
    <property type="entry name" value="UPF0034"/>
    <property type="match status" value="1"/>
</dbReference>
<evidence type="ECO:0000256" key="8">
    <source>
        <dbReference type="ARBA" id="ARBA00022884"/>
    </source>
</evidence>
<dbReference type="PANTHER" id="PTHR45846">
    <property type="entry name" value="TRNA-DIHYDROURIDINE(47) SYNTHASE [NAD(P)(+)]-LIKE"/>
    <property type="match status" value="1"/>
</dbReference>
<keyword evidence="7" id="KW-0521">NADP</keyword>
<keyword evidence="4 12" id="KW-0285">Flavoprotein</keyword>
<keyword evidence="17" id="KW-1185">Reference proteome</keyword>
<dbReference type="PIRSF" id="PIRSF006621">
    <property type="entry name" value="Dus"/>
    <property type="match status" value="1"/>
</dbReference>
<feature type="active site" description="Proton donor" evidence="13">
    <location>
        <position position="105"/>
    </location>
</feature>